<dbReference type="PANTHER" id="PTHR16897">
    <property type="entry name" value="OS10G0105400 PROTEIN"/>
    <property type="match status" value="1"/>
</dbReference>
<dbReference type="PROSITE" id="PS00022">
    <property type="entry name" value="EGF_1"/>
    <property type="match status" value="1"/>
</dbReference>
<feature type="region of interest" description="Disordered" evidence="1">
    <location>
        <begin position="1717"/>
        <end position="1742"/>
    </location>
</feature>
<gene>
    <name evidence="3" type="ORF">GBAR_LOCUS18526</name>
</gene>
<dbReference type="Gene3D" id="2.10.25.10">
    <property type="entry name" value="Laminin"/>
    <property type="match status" value="1"/>
</dbReference>
<dbReference type="PROSITE" id="PS01186">
    <property type="entry name" value="EGF_2"/>
    <property type="match status" value="1"/>
</dbReference>
<accession>A0AA35X033</accession>
<feature type="domain" description="Fibronectin type-III" evidence="2">
    <location>
        <begin position="742"/>
        <end position="849"/>
    </location>
</feature>
<name>A0AA35X033_GEOBA</name>
<dbReference type="Proteomes" id="UP001174909">
    <property type="component" value="Unassembled WGS sequence"/>
</dbReference>
<comment type="caution">
    <text evidence="3">The sequence shown here is derived from an EMBL/GenBank/DDBJ whole genome shotgun (WGS) entry which is preliminary data.</text>
</comment>
<proteinExistence type="predicted"/>
<evidence type="ECO:0000313" key="3">
    <source>
        <dbReference type="EMBL" id="CAI8032802.1"/>
    </source>
</evidence>
<dbReference type="InterPro" id="IPR003961">
    <property type="entry name" value="FN3_dom"/>
</dbReference>
<organism evidence="3 4">
    <name type="scientific">Geodia barretti</name>
    <name type="common">Barrett's horny sponge</name>
    <dbReference type="NCBI Taxonomy" id="519541"/>
    <lineage>
        <taxon>Eukaryota</taxon>
        <taxon>Metazoa</taxon>
        <taxon>Porifera</taxon>
        <taxon>Demospongiae</taxon>
        <taxon>Heteroscleromorpha</taxon>
        <taxon>Tetractinellida</taxon>
        <taxon>Astrophorina</taxon>
        <taxon>Geodiidae</taxon>
        <taxon>Geodia</taxon>
    </lineage>
</organism>
<evidence type="ECO:0000313" key="4">
    <source>
        <dbReference type="Proteomes" id="UP001174909"/>
    </source>
</evidence>
<dbReference type="EMBL" id="CASHTH010002629">
    <property type="protein sequence ID" value="CAI8032802.1"/>
    <property type="molecule type" value="Genomic_DNA"/>
</dbReference>
<sequence>MVSLSTPHPPPLRSSALVKTPLSVLSQSTVHHRLSTTRHIRLLRVFSALWQLTDPQSGQKTSAVVRIGSYPGGVDIVVGETTAEHGSIRGNLESVEGLPHYVTVTGYNRAGIPTTASGKAVALDTSPPTLGQLTCTVTGFPPPLPLPPSSPSSTPSVVECQWSNITDPHSGISEFTITILHEDLLVFNTTTTGTEASVKTPPLYLNVNYMYEATLQATNGAGLARLVETSFGLYNIDTLEYEGVVSVLTNYGRTENGSGVLEEPELLASIGDYVCVLETDVLSIEFTTPPDSQSIDSDSFEVGIGYYPGTDDHLAYNSFAPTPLDSDTYFHTLTQFDALSVGRRPVYVTVQTRSSENPRQIFKLSSPPVYIKSDINEWDSWLVDGTDPYTNVEFQISTTEIAAHLNVGSHCPISHVRWSIEDASGTIVKDYLELEIPTHDEREVKNQFSLFTDQVQLYNEETYRVLVQASDVTGEVFILRSNGVTVTTDELVPNTVWDGPNPNEDLNYQEPADYLSAHWADFGDGTPQQEIAYYEVAAGSNMGHPNTRTDIAPFTNVGLNTSHTFTYLDLVPETALYSVTVRATAVSGATVQATSNGIRVGHTHTISPGAIFLTPFSSSPSEISVFWDEFESNVPIRSYEWAVGEVYLTSEQLQEMCSEYLSTFADFFEVLRFTSVGLSTSSFLTAQNFTHNTTYFVTIRATDEANKCLTVMSPGMLVDLTAPIPPPEPVTLSPPESLIGLSPSSQHVISLQTGQDLSIWWTDFTDPESSIEYYEVALFAQRECGSNESPVSVTDYVYTGLEKFFVFEQPDFERGVAYVVEVRATNNAGLSEGVYSEPVLVDWADVVPGTVKDGLDWEDDVVFQSDLSMLSGVFTHAKLAPRYTDMVLQNDPCPNTTFYSLSEENTAWNHLSPTTIIGIDPTKIDYSPDQTNISANGLTITAQRSRVVTILSGTYQTEVDLSRGGLVNLHIQAALGSSTTDMDLQDQSITSVVFSETSSPDILADFEYENRDSGFPDITAFGLQVHHGYSGTVEKKVLLWTKSANPLVPVSYVAHELSGFDLSRVHKYTLDFQSEQLDTATEHWVDLYIDDELTTTLHSIPGFSNTTSLTLHVFNRDGFVPQFDPDFSLPRVEAVFVNVTLPRVRGHRCDYGDPFFSPSSPIVEFRVGVGSSPGLTDVLDLQLLSTLCRPCVPGPCFSYGCNPNCTSLDPHTLPFSLPNLTLSPGYHTNQSDASSGDFEFENDNTPNTLLSLFTDHFQPSIYYVTVEAVTASGRYIRTTSNGVTIDTTPPESISPVDHFDVTYSSVRPTYFQASNDTVSVRWAFRDLESGIVDYKWGIGTSPNTTDVQPLVSVGAAISGINRDLLGVLMHNVTYYVTVVATNGARLTASATSDGVTYSATELNATALEEAVEIEFVRRLIAGADIGEVLVVEQGYRAAITWEGVSEDVEDIFWYIGTEPEADDVLPRTEVSFNDSRTAEIDRGILFLNGGAFASVSELITRSEGTGGAAEFVLEPGRLVYNTLQLCNFVHRCVEVQTAPSILIRPDDGELSAGVENSDLYITISQLGSQSAEVTDRDYTVTVATNGGVEPGTVMAAGFLSHSDLHHSYRAILPYISNPYSTMTQTSPEIARRFAVVAGPSFFVSFLGLDTLRGPLAINSTFDPSFNRESFLLDIFYWDRNHEVWREVNASCGIASTVDWSISTISAQMCSTDVVGTDDQMRRRRQTVGSGSASGSGGGGTTEEPLYLSSGPVQFIVVGIGDTSANTPPQLQLPGDPLSVVEGSSLSDYQLCYTDMEGDQVEFYLASPPRLGNVSLTLDGLLSYAPCTYCTGVDSFQILIVEKPFGFNNIPLTASGVLVVEIENVNNAPLLYAFDPASETESDITTDTVLSVVVEGNRSSPVSVAQVVAFDSDGYFDDVFVSTKDGEFGEAGTEIWLDVVSVFESLPATLIPDEAFLGYVSFMAVNITYSPPPDFTGSDTVSITARDTNAALSNSITVNIEVVPSFCLNNGVCNGSEFDPTCADVGARRASPQNYSCLCLEGFAGTNCELDTRTPEPAETRECPDGVPLVTCSGDPCTNAVCPSNK</sequence>
<feature type="compositionally biased region" description="Gly residues" evidence="1">
    <location>
        <begin position="1731"/>
        <end position="1740"/>
    </location>
</feature>
<evidence type="ECO:0000256" key="1">
    <source>
        <dbReference type="SAM" id="MobiDB-lite"/>
    </source>
</evidence>
<protein>
    <recommendedName>
        <fullName evidence="2">Fibronectin type-III domain-containing protein</fullName>
    </recommendedName>
</protein>
<dbReference type="InterPro" id="IPR000742">
    <property type="entry name" value="EGF"/>
</dbReference>
<dbReference type="SMART" id="SM00060">
    <property type="entry name" value="FN3"/>
    <property type="match status" value="4"/>
</dbReference>
<dbReference type="PANTHER" id="PTHR16897:SF2">
    <property type="entry name" value="OS03G0226600 PROTEIN"/>
    <property type="match status" value="1"/>
</dbReference>
<dbReference type="PROSITE" id="PS50853">
    <property type="entry name" value="FN3"/>
    <property type="match status" value="1"/>
</dbReference>
<evidence type="ECO:0000259" key="2">
    <source>
        <dbReference type="PROSITE" id="PS50853"/>
    </source>
</evidence>
<dbReference type="CDD" id="cd00054">
    <property type="entry name" value="EGF_CA"/>
    <property type="match status" value="1"/>
</dbReference>
<dbReference type="SUPFAM" id="SSF49265">
    <property type="entry name" value="Fibronectin type III"/>
    <property type="match status" value="2"/>
</dbReference>
<keyword evidence="4" id="KW-1185">Reference proteome</keyword>
<dbReference type="InterPro" id="IPR036116">
    <property type="entry name" value="FN3_sf"/>
</dbReference>
<reference evidence="3" key="1">
    <citation type="submission" date="2023-03" db="EMBL/GenBank/DDBJ databases">
        <authorList>
            <person name="Steffen K."/>
            <person name="Cardenas P."/>
        </authorList>
    </citation>
    <scope>NUCLEOTIDE SEQUENCE</scope>
</reference>